<dbReference type="InterPro" id="IPR005835">
    <property type="entry name" value="NTP_transferase_dom"/>
</dbReference>
<dbReference type="GeneID" id="96300934"/>
<dbReference type="CDD" id="cd04189">
    <property type="entry name" value="G1P_TT_long"/>
    <property type="match status" value="1"/>
</dbReference>
<dbReference type="InterPro" id="IPR029044">
    <property type="entry name" value="Nucleotide-diphossugar_trans"/>
</dbReference>
<dbReference type="PANTHER" id="PTHR42883:SF2">
    <property type="entry name" value="THYMIDYLYLTRANSFERASE"/>
    <property type="match status" value="1"/>
</dbReference>
<dbReference type="PANTHER" id="PTHR42883">
    <property type="entry name" value="GLUCOSE-1-PHOSPHATE THYMIDYLTRANSFERASE"/>
    <property type="match status" value="1"/>
</dbReference>
<feature type="domain" description="Nucleotidyl transferase" evidence="1">
    <location>
        <begin position="2"/>
        <end position="235"/>
    </location>
</feature>
<gene>
    <name evidence="2" type="ORF">SAMN05216275_12065</name>
</gene>
<protein>
    <submittedName>
        <fullName evidence="2">Glucose-1-phosphate thymidylyltransferase</fullName>
    </submittedName>
</protein>
<dbReference type="GO" id="GO:0016740">
    <property type="term" value="F:transferase activity"/>
    <property type="evidence" value="ECO:0007669"/>
    <property type="project" value="UniProtKB-KW"/>
</dbReference>
<dbReference type="NCBIfam" id="TIGR01208">
    <property type="entry name" value="rmlA_long"/>
    <property type="match status" value="1"/>
</dbReference>
<dbReference type="Gene3D" id="2.160.10.10">
    <property type="entry name" value="Hexapeptide repeat proteins"/>
    <property type="match status" value="1"/>
</dbReference>
<evidence type="ECO:0000313" key="2">
    <source>
        <dbReference type="EMBL" id="SFK23899.1"/>
    </source>
</evidence>
<dbReference type="RefSeq" id="WP_093889612.1">
    <property type="nucleotide sequence ID" value="NZ_FOQY01000020.1"/>
</dbReference>
<sequence>MKALVLAGGKGTRLRPLTHTSAKQLVPIANKPVLYYGLDAIRDAGITSVGIIVGDTAREIREAVGDGSRFGLEVTYILQEEPLGLAHCVLIARQFLADEPFVMYLGDNFLVDGITDLVDAFREADYDAQILLTKVAEPQFYGVAELGPDGEIVGLEEKPEHPRSDLAIVGVYTFSPAIHEAVRSIRPSARGELEITDAITWLIDNGRRVHSHFVGGYWKDTGRLQDMLECNRIVLEGIERSVRGSVDGFSEITGRVVVEPGAVVENSVIRGPAVIGADTKINGSYVGPYTSIGEGCLLENAEVEYSIILGDSAITGVSGLTYSLIGRNVEVTRAVGVPNMNQLMVGDHSKIQVRA</sequence>
<keyword evidence="2" id="KW-0808">Transferase</keyword>
<dbReference type="AlphaFoldDB" id="A0A1I3XX92"/>
<dbReference type="SUPFAM" id="SSF53448">
    <property type="entry name" value="Nucleotide-diphospho-sugar transferases"/>
    <property type="match status" value="1"/>
</dbReference>
<name>A0A1I3XX92_9ACTN</name>
<dbReference type="Pfam" id="PF00483">
    <property type="entry name" value="NTP_transferase"/>
    <property type="match status" value="1"/>
</dbReference>
<evidence type="ECO:0000313" key="3">
    <source>
        <dbReference type="Proteomes" id="UP000199111"/>
    </source>
</evidence>
<dbReference type="InterPro" id="IPR005908">
    <property type="entry name" value="G1P_thy_trans_l"/>
</dbReference>
<dbReference type="EMBL" id="FOQY01000020">
    <property type="protein sequence ID" value="SFK23899.1"/>
    <property type="molecule type" value="Genomic_DNA"/>
</dbReference>
<reference evidence="3" key="1">
    <citation type="submission" date="2016-10" db="EMBL/GenBank/DDBJ databases">
        <authorList>
            <person name="Varghese N."/>
            <person name="Submissions S."/>
        </authorList>
    </citation>
    <scope>NUCLEOTIDE SEQUENCE [LARGE SCALE GENOMIC DNA]</scope>
    <source>
        <strain evidence="3">CGMCC 4.2126</strain>
    </source>
</reference>
<accession>A0A1I3XX92</accession>
<dbReference type="Proteomes" id="UP000199111">
    <property type="component" value="Unassembled WGS sequence"/>
</dbReference>
<dbReference type="Gene3D" id="3.90.550.10">
    <property type="entry name" value="Spore Coat Polysaccharide Biosynthesis Protein SpsA, Chain A"/>
    <property type="match status" value="1"/>
</dbReference>
<evidence type="ECO:0000259" key="1">
    <source>
        <dbReference type="Pfam" id="PF00483"/>
    </source>
</evidence>
<organism evidence="2 3">
    <name type="scientific">Streptosporangium canum</name>
    <dbReference type="NCBI Taxonomy" id="324952"/>
    <lineage>
        <taxon>Bacteria</taxon>
        <taxon>Bacillati</taxon>
        <taxon>Actinomycetota</taxon>
        <taxon>Actinomycetes</taxon>
        <taxon>Streptosporangiales</taxon>
        <taxon>Streptosporangiaceae</taxon>
        <taxon>Streptosporangium</taxon>
    </lineage>
</organism>
<keyword evidence="3" id="KW-1185">Reference proteome</keyword>
<proteinExistence type="predicted"/>